<sequence length="103" mass="10245">MKKIFGIAACASLAACSSSIPPSGNESPSAPPTAVASATPTAQTAPASQAEFTNLGDEASLGKVTTALVAAGLPQADVDSLPSRFVPLTRPSETASSSLLRCR</sequence>
<dbReference type="AlphaFoldDB" id="A0A7M1QTW2"/>
<keyword evidence="2" id="KW-0732">Signal</keyword>
<dbReference type="Proteomes" id="UP000595053">
    <property type="component" value="Chromosome"/>
</dbReference>
<feature type="compositionally biased region" description="Low complexity" evidence="1">
    <location>
        <begin position="32"/>
        <end position="48"/>
    </location>
</feature>
<evidence type="ECO:0000313" key="3">
    <source>
        <dbReference type="EMBL" id="QOR44964.1"/>
    </source>
</evidence>
<feature type="signal peptide" evidence="2">
    <location>
        <begin position="1"/>
        <end position="17"/>
    </location>
</feature>
<name>A0A7M1QTW2_9ACTO</name>
<feature type="region of interest" description="Disordered" evidence="1">
    <location>
        <begin position="79"/>
        <end position="103"/>
    </location>
</feature>
<organism evidence="3 4">
    <name type="scientific">Trueperella pecoris</name>
    <dbReference type="NCBI Taxonomy" id="2733571"/>
    <lineage>
        <taxon>Bacteria</taxon>
        <taxon>Bacillati</taxon>
        <taxon>Actinomycetota</taxon>
        <taxon>Actinomycetes</taxon>
        <taxon>Actinomycetales</taxon>
        <taxon>Actinomycetaceae</taxon>
        <taxon>Trueperella</taxon>
    </lineage>
</organism>
<proteinExistence type="predicted"/>
<feature type="chain" id="PRO_5039247943" evidence="2">
    <location>
        <begin position="18"/>
        <end position="103"/>
    </location>
</feature>
<evidence type="ECO:0000313" key="4">
    <source>
        <dbReference type="Proteomes" id="UP000595053"/>
    </source>
</evidence>
<protein>
    <submittedName>
        <fullName evidence="3">Uncharacterized protein</fullName>
    </submittedName>
</protein>
<feature type="compositionally biased region" description="Polar residues" evidence="1">
    <location>
        <begin position="91"/>
        <end position="103"/>
    </location>
</feature>
<keyword evidence="4" id="KW-1185">Reference proteome</keyword>
<dbReference type="EMBL" id="CP063213">
    <property type="protein sequence ID" value="QOR44964.1"/>
    <property type="molecule type" value="Genomic_DNA"/>
</dbReference>
<dbReference type="PROSITE" id="PS51257">
    <property type="entry name" value="PROKAR_LIPOPROTEIN"/>
    <property type="match status" value="1"/>
</dbReference>
<gene>
    <name evidence="3" type="ORF">INS88_06625</name>
</gene>
<dbReference type="RefSeq" id="WP_197550757.1">
    <property type="nucleotide sequence ID" value="NZ_CP063213.1"/>
</dbReference>
<accession>A0A7M1QTW2</accession>
<reference evidence="3 4" key="1">
    <citation type="submission" date="2020-10" db="EMBL/GenBank/DDBJ databases">
        <title>Trueperella pecoris sp. nov. isolated from bovine and porcine specimens.</title>
        <authorList>
            <person name="Schoenecker L."/>
            <person name="Schnydrig P."/>
            <person name="Brodard I."/>
            <person name="Thomann A."/>
            <person name="Hemphill A."/>
            <person name="Rodriguez-Campos S."/>
            <person name="Perreten V."/>
            <person name="Jores J."/>
            <person name="Kittl S."/>
        </authorList>
    </citation>
    <scope>NUCLEOTIDE SEQUENCE [LARGE SCALE GENOMIC DNA]</scope>
    <source>
        <strain evidence="3 4">15A0121</strain>
    </source>
</reference>
<evidence type="ECO:0000256" key="1">
    <source>
        <dbReference type="SAM" id="MobiDB-lite"/>
    </source>
</evidence>
<evidence type="ECO:0000256" key="2">
    <source>
        <dbReference type="SAM" id="SignalP"/>
    </source>
</evidence>
<feature type="region of interest" description="Disordered" evidence="1">
    <location>
        <begin position="18"/>
        <end position="48"/>
    </location>
</feature>